<evidence type="ECO:0000256" key="5">
    <source>
        <dbReference type="ARBA" id="ARBA00022989"/>
    </source>
</evidence>
<keyword evidence="5 7" id="KW-1133">Transmembrane helix</keyword>
<feature type="transmembrane region" description="Helical" evidence="7">
    <location>
        <begin position="289"/>
        <end position="308"/>
    </location>
</feature>
<dbReference type="CDD" id="cd06261">
    <property type="entry name" value="TM_PBP2"/>
    <property type="match status" value="1"/>
</dbReference>
<keyword evidence="3" id="KW-1003">Cell membrane</keyword>
<proteinExistence type="inferred from homology"/>
<comment type="similarity">
    <text evidence="7">Belongs to the binding-protein-dependent transport system permease family.</text>
</comment>
<comment type="caution">
    <text evidence="10">The sequence shown here is derived from an EMBL/GenBank/DDBJ whole genome shotgun (WGS) entry which is preliminary data.</text>
</comment>
<feature type="transmembrane region" description="Helical" evidence="7">
    <location>
        <begin position="33"/>
        <end position="55"/>
    </location>
</feature>
<dbReference type="InterPro" id="IPR051393">
    <property type="entry name" value="ABC_transporter_permease"/>
</dbReference>
<evidence type="ECO:0000313" key="11">
    <source>
        <dbReference type="Proteomes" id="UP001165587"/>
    </source>
</evidence>
<dbReference type="Gene3D" id="1.10.3720.10">
    <property type="entry name" value="MetI-like"/>
    <property type="match status" value="1"/>
</dbReference>
<feature type="domain" description="ABC transmembrane type-1" evidence="9">
    <location>
        <begin position="90"/>
        <end position="305"/>
    </location>
</feature>
<dbReference type="PANTHER" id="PTHR30193">
    <property type="entry name" value="ABC TRANSPORTER PERMEASE PROTEIN"/>
    <property type="match status" value="1"/>
</dbReference>
<dbReference type="PROSITE" id="PS50928">
    <property type="entry name" value="ABC_TM1"/>
    <property type="match status" value="1"/>
</dbReference>
<feature type="region of interest" description="Disordered" evidence="8">
    <location>
        <begin position="325"/>
        <end position="363"/>
    </location>
</feature>
<dbReference type="PANTHER" id="PTHR30193:SF37">
    <property type="entry name" value="INNER MEMBRANE ABC TRANSPORTER PERMEASE PROTEIN YCJO"/>
    <property type="match status" value="1"/>
</dbReference>
<organism evidence="10 11">
    <name type="scientific">Herbiconiux oxytropis</name>
    <dbReference type="NCBI Taxonomy" id="2970915"/>
    <lineage>
        <taxon>Bacteria</taxon>
        <taxon>Bacillati</taxon>
        <taxon>Actinomycetota</taxon>
        <taxon>Actinomycetes</taxon>
        <taxon>Micrococcales</taxon>
        <taxon>Microbacteriaceae</taxon>
        <taxon>Herbiconiux</taxon>
    </lineage>
</organism>
<evidence type="ECO:0000259" key="9">
    <source>
        <dbReference type="PROSITE" id="PS50928"/>
    </source>
</evidence>
<evidence type="ECO:0000256" key="7">
    <source>
        <dbReference type="RuleBase" id="RU363032"/>
    </source>
</evidence>
<evidence type="ECO:0000313" key="10">
    <source>
        <dbReference type="EMBL" id="MCS5724638.1"/>
    </source>
</evidence>
<comment type="subcellular location">
    <subcellularLocation>
        <location evidence="1 7">Cell membrane</location>
        <topology evidence="1 7">Multi-pass membrane protein</topology>
    </subcellularLocation>
</comment>
<dbReference type="GO" id="GO:0055085">
    <property type="term" value="P:transmembrane transport"/>
    <property type="evidence" value="ECO:0007669"/>
    <property type="project" value="InterPro"/>
</dbReference>
<dbReference type="InterPro" id="IPR035906">
    <property type="entry name" value="MetI-like_sf"/>
</dbReference>
<name>A0AA41XFA7_9MICO</name>
<protein>
    <submittedName>
        <fullName evidence="10">Sugar ABC transporter permease</fullName>
    </submittedName>
</protein>
<reference evidence="10" key="1">
    <citation type="submission" date="2022-08" db="EMBL/GenBank/DDBJ databases">
        <authorList>
            <person name="Deng Y."/>
            <person name="Han X.-F."/>
            <person name="Zhang Y.-Q."/>
        </authorList>
    </citation>
    <scope>NUCLEOTIDE SEQUENCE</scope>
    <source>
        <strain evidence="10">CPCC 203407</strain>
    </source>
</reference>
<accession>A0AA41XFA7</accession>
<evidence type="ECO:0000256" key="8">
    <source>
        <dbReference type="SAM" id="MobiDB-lite"/>
    </source>
</evidence>
<sequence length="363" mass="39843">MTSSTLGRAARPPRPVLTFRQKVGRFDHRFSPYLYIAPFFILFALIGIFPIAYTLNVSLYDWHLLKGQGDFVGLDNYASVLGDPFFWNAFGNTVSIFLLSAIPQLVIATGIAALLDQTLRGRTFWRMSILLPYIVAPVAVAVIFLQIFNQYHGPIAGLLETLGLEPIRWAFDVLPSHIAIASMVNWRWTGYNALILLAAMQAIPRDVYESAALDGANKIRRFWSITVPMIRPTLIFVVITSTIGGLQIFTEPKLFDGRTNGGGDRQFQTIVLYLYELAFPRRDFGRASATAWILFLIIILAGLINFAISRAIRTADARPAALGRMGRFRRSGPGGQGSASGTGSKPAPLTVTGASVGAQQGES</sequence>
<dbReference type="RefSeq" id="WP_259525066.1">
    <property type="nucleotide sequence ID" value="NZ_JANLCK010000001.1"/>
</dbReference>
<evidence type="ECO:0000256" key="2">
    <source>
        <dbReference type="ARBA" id="ARBA00022448"/>
    </source>
</evidence>
<gene>
    <name evidence="10" type="ORF">N1028_01880</name>
</gene>
<feature type="transmembrane region" description="Helical" evidence="7">
    <location>
        <begin position="229"/>
        <end position="249"/>
    </location>
</feature>
<keyword evidence="4 7" id="KW-0812">Transmembrane</keyword>
<evidence type="ECO:0000256" key="3">
    <source>
        <dbReference type="ARBA" id="ARBA00022475"/>
    </source>
</evidence>
<dbReference type="Proteomes" id="UP001165587">
    <property type="component" value="Unassembled WGS sequence"/>
</dbReference>
<keyword evidence="6 7" id="KW-0472">Membrane</keyword>
<evidence type="ECO:0000256" key="4">
    <source>
        <dbReference type="ARBA" id="ARBA00022692"/>
    </source>
</evidence>
<dbReference type="SUPFAM" id="SSF161098">
    <property type="entry name" value="MetI-like"/>
    <property type="match status" value="1"/>
</dbReference>
<dbReference type="InterPro" id="IPR000515">
    <property type="entry name" value="MetI-like"/>
</dbReference>
<keyword evidence="2 7" id="KW-0813">Transport</keyword>
<evidence type="ECO:0000256" key="6">
    <source>
        <dbReference type="ARBA" id="ARBA00023136"/>
    </source>
</evidence>
<evidence type="ECO:0000256" key="1">
    <source>
        <dbReference type="ARBA" id="ARBA00004651"/>
    </source>
</evidence>
<keyword evidence="11" id="KW-1185">Reference proteome</keyword>
<dbReference type="Pfam" id="PF00528">
    <property type="entry name" value="BPD_transp_1"/>
    <property type="match status" value="1"/>
</dbReference>
<dbReference type="EMBL" id="JANLCK010000001">
    <property type="protein sequence ID" value="MCS5724638.1"/>
    <property type="molecule type" value="Genomic_DNA"/>
</dbReference>
<feature type="transmembrane region" description="Helical" evidence="7">
    <location>
        <begin position="94"/>
        <end position="115"/>
    </location>
</feature>
<dbReference type="AlphaFoldDB" id="A0AA41XFA7"/>
<dbReference type="GO" id="GO:0005886">
    <property type="term" value="C:plasma membrane"/>
    <property type="evidence" value="ECO:0007669"/>
    <property type="project" value="UniProtKB-SubCell"/>
</dbReference>
<feature type="transmembrane region" description="Helical" evidence="7">
    <location>
        <begin position="127"/>
        <end position="148"/>
    </location>
</feature>